<dbReference type="Proteomes" id="UP000286576">
    <property type="component" value="Unassembled WGS sequence"/>
</dbReference>
<dbReference type="AlphaFoldDB" id="A0A418NWL7"/>
<name>A0A418NWL7_9SPHN</name>
<sequence>MFALGNRPRAADLRRLARECDRFSLSLDPSLEGGQEEGWVELLANGLTFDCTGLAPQMGSDLPDIRHSYGLPATFDQPAHQAVTVCPGPNLAGGGTMFPVVRTLAMIAANLAQLDGVEAVAWHPARALCEADYFRRSVTRWIEGGTFPGLGLTALVPCEDGGLVSEGLSLFTGQELRMRPEVVSDNAEASKIALRLLDWLVENGQITESFDFTGPSGETFRLEPVGNLGSVEVWRGSH</sequence>
<evidence type="ECO:0000313" key="2">
    <source>
        <dbReference type="Proteomes" id="UP000286576"/>
    </source>
</evidence>
<dbReference type="EMBL" id="QXFL01000001">
    <property type="protein sequence ID" value="RIV88965.1"/>
    <property type="molecule type" value="Genomic_DNA"/>
</dbReference>
<reference evidence="1 2" key="1">
    <citation type="submission" date="2018-08" db="EMBL/GenBank/DDBJ databases">
        <title>Erythrobacter zhengii sp.nov., a bacterium isolated from deep-sea sediment.</title>
        <authorList>
            <person name="Fang C."/>
            <person name="Wu Y.-H."/>
            <person name="Sun C."/>
            <person name="Wang H."/>
            <person name="Cheng H."/>
            <person name="Meng F.-X."/>
            <person name="Wang C.-S."/>
            <person name="Xu X.-W."/>
        </authorList>
    </citation>
    <scope>NUCLEOTIDE SEQUENCE [LARGE SCALE GENOMIC DNA]</scope>
    <source>
        <strain evidence="1 2">V18</strain>
    </source>
</reference>
<organism evidence="1 2">
    <name type="scientific">Aurantiacibacter zhengii</name>
    <dbReference type="NCBI Taxonomy" id="2307003"/>
    <lineage>
        <taxon>Bacteria</taxon>
        <taxon>Pseudomonadati</taxon>
        <taxon>Pseudomonadota</taxon>
        <taxon>Alphaproteobacteria</taxon>
        <taxon>Sphingomonadales</taxon>
        <taxon>Erythrobacteraceae</taxon>
        <taxon>Aurantiacibacter</taxon>
    </lineage>
</organism>
<comment type="caution">
    <text evidence="1">The sequence shown here is derived from an EMBL/GenBank/DDBJ whole genome shotgun (WGS) entry which is preliminary data.</text>
</comment>
<keyword evidence="2" id="KW-1185">Reference proteome</keyword>
<evidence type="ECO:0008006" key="3">
    <source>
        <dbReference type="Google" id="ProtNLM"/>
    </source>
</evidence>
<proteinExistence type="predicted"/>
<gene>
    <name evidence="1" type="ORF">D2V07_01450</name>
</gene>
<dbReference type="OrthoDB" id="7427292at2"/>
<protein>
    <recommendedName>
        <fullName evidence="3">DUF4261 domain-containing protein</fullName>
    </recommendedName>
</protein>
<evidence type="ECO:0000313" key="1">
    <source>
        <dbReference type="EMBL" id="RIV88965.1"/>
    </source>
</evidence>
<dbReference type="RefSeq" id="WP_119584243.1">
    <property type="nucleotide sequence ID" value="NZ_CAWODQ010000001.1"/>
</dbReference>
<accession>A0A418NWL7</accession>